<evidence type="ECO:0000256" key="3">
    <source>
        <dbReference type="ARBA" id="ARBA00023004"/>
    </source>
</evidence>
<name>A0A6J5GW36_9BURK</name>
<dbReference type="Proteomes" id="UP000494119">
    <property type="component" value="Unassembled WGS sequence"/>
</dbReference>
<sequence length="126" mass="13740">MSNSDQLACERAWLCNLHDLPDGGARGFDPCETGRDTIFVVRRNGELRGYVDSCPHHPGAPMAWRKDAWLNARGTHIVCHGHGAQFDILTGACVLGPCLGQALTPVVLHVASGDEIWVRLSSPWEP</sequence>
<dbReference type="InterPro" id="IPR017941">
    <property type="entry name" value="Rieske_2Fe-2S"/>
</dbReference>
<gene>
    <name evidence="6" type="ORF">LMG28688_06374</name>
</gene>
<dbReference type="Gene3D" id="2.102.10.10">
    <property type="entry name" value="Rieske [2Fe-2S] iron-sulphur domain"/>
    <property type="match status" value="1"/>
</dbReference>
<evidence type="ECO:0000259" key="5">
    <source>
        <dbReference type="PROSITE" id="PS51296"/>
    </source>
</evidence>
<keyword evidence="1" id="KW-0001">2Fe-2S</keyword>
<feature type="domain" description="Rieske" evidence="5">
    <location>
        <begin position="12"/>
        <end position="118"/>
    </location>
</feature>
<dbReference type="PROSITE" id="PS51296">
    <property type="entry name" value="RIESKE"/>
    <property type="match status" value="1"/>
</dbReference>
<organism evidence="6 7">
    <name type="scientific">Paraburkholderia caffeinitolerans</name>
    <dbReference type="NCBI Taxonomy" id="1723730"/>
    <lineage>
        <taxon>Bacteria</taxon>
        <taxon>Pseudomonadati</taxon>
        <taxon>Pseudomonadota</taxon>
        <taxon>Betaproteobacteria</taxon>
        <taxon>Burkholderiales</taxon>
        <taxon>Burkholderiaceae</taxon>
        <taxon>Paraburkholderia</taxon>
    </lineage>
</organism>
<keyword evidence="3" id="KW-0408">Iron</keyword>
<protein>
    <recommendedName>
        <fullName evidence="5">Rieske domain-containing protein</fullName>
    </recommendedName>
</protein>
<dbReference type="Pfam" id="PF00355">
    <property type="entry name" value="Rieske"/>
    <property type="match status" value="1"/>
</dbReference>
<dbReference type="GO" id="GO:0051537">
    <property type="term" value="F:2 iron, 2 sulfur cluster binding"/>
    <property type="evidence" value="ECO:0007669"/>
    <property type="project" value="UniProtKB-KW"/>
</dbReference>
<keyword evidence="4" id="KW-0411">Iron-sulfur</keyword>
<dbReference type="GO" id="GO:0046872">
    <property type="term" value="F:metal ion binding"/>
    <property type="evidence" value="ECO:0007669"/>
    <property type="project" value="UniProtKB-KW"/>
</dbReference>
<keyword evidence="7" id="KW-1185">Reference proteome</keyword>
<evidence type="ECO:0000313" key="6">
    <source>
        <dbReference type="EMBL" id="CAB3806486.1"/>
    </source>
</evidence>
<dbReference type="EMBL" id="CADIKL010000049">
    <property type="protein sequence ID" value="CAB3806486.1"/>
    <property type="molecule type" value="Genomic_DNA"/>
</dbReference>
<evidence type="ECO:0000256" key="2">
    <source>
        <dbReference type="ARBA" id="ARBA00022723"/>
    </source>
</evidence>
<dbReference type="InterPro" id="IPR036922">
    <property type="entry name" value="Rieske_2Fe-2S_sf"/>
</dbReference>
<keyword evidence="2" id="KW-0479">Metal-binding</keyword>
<dbReference type="PANTHER" id="PTHR40261:SF1">
    <property type="entry name" value="RIESKE DOMAIN-CONTAINING PROTEIN"/>
    <property type="match status" value="1"/>
</dbReference>
<dbReference type="PANTHER" id="PTHR40261">
    <property type="match status" value="1"/>
</dbReference>
<proteinExistence type="predicted"/>
<dbReference type="SUPFAM" id="SSF50022">
    <property type="entry name" value="ISP domain"/>
    <property type="match status" value="1"/>
</dbReference>
<evidence type="ECO:0000256" key="4">
    <source>
        <dbReference type="ARBA" id="ARBA00023014"/>
    </source>
</evidence>
<reference evidence="6 7" key="1">
    <citation type="submission" date="2020-04" db="EMBL/GenBank/DDBJ databases">
        <authorList>
            <person name="De Canck E."/>
        </authorList>
    </citation>
    <scope>NUCLEOTIDE SEQUENCE [LARGE SCALE GENOMIC DNA]</scope>
    <source>
        <strain evidence="6 7">LMG 28688</strain>
    </source>
</reference>
<dbReference type="AlphaFoldDB" id="A0A6J5GW36"/>
<accession>A0A6J5GW36</accession>
<dbReference type="RefSeq" id="WP_175197916.1">
    <property type="nucleotide sequence ID" value="NZ_CADIKL010000049.1"/>
</dbReference>
<evidence type="ECO:0000256" key="1">
    <source>
        <dbReference type="ARBA" id="ARBA00022714"/>
    </source>
</evidence>
<dbReference type="CDD" id="cd03467">
    <property type="entry name" value="Rieske"/>
    <property type="match status" value="1"/>
</dbReference>
<evidence type="ECO:0000313" key="7">
    <source>
        <dbReference type="Proteomes" id="UP000494119"/>
    </source>
</evidence>